<dbReference type="Proteomes" id="UP000006764">
    <property type="component" value="Chromosome"/>
</dbReference>
<feature type="transmembrane region" description="Helical" evidence="1">
    <location>
        <begin position="153"/>
        <end position="173"/>
    </location>
</feature>
<feature type="transmembrane region" description="Helical" evidence="1">
    <location>
        <begin position="360"/>
        <end position="380"/>
    </location>
</feature>
<feature type="transmembrane region" description="Helical" evidence="1">
    <location>
        <begin position="74"/>
        <end position="93"/>
    </location>
</feature>
<feature type="transmembrane region" description="Helical" evidence="1">
    <location>
        <begin position="193"/>
        <end position="211"/>
    </location>
</feature>
<evidence type="ECO:0000313" key="2">
    <source>
        <dbReference type="EMBL" id="AJD49803.1"/>
    </source>
</evidence>
<evidence type="ECO:0008006" key="4">
    <source>
        <dbReference type="Google" id="ProtNLM"/>
    </source>
</evidence>
<feature type="transmembrane region" description="Helical" evidence="1">
    <location>
        <begin position="43"/>
        <end position="62"/>
    </location>
</feature>
<dbReference type="OrthoDB" id="7022049at2"/>
<accession>A0A0B4XTG6</accession>
<dbReference type="HOGENOM" id="CLU_030637_1_0_6"/>
<keyword evidence="1" id="KW-0472">Membrane</keyword>
<keyword evidence="1" id="KW-1133">Transmembrane helix</keyword>
<feature type="transmembrane region" description="Helical" evidence="1">
    <location>
        <begin position="113"/>
        <end position="132"/>
    </location>
</feature>
<feature type="transmembrane region" description="Helical" evidence="1">
    <location>
        <begin position="290"/>
        <end position="315"/>
    </location>
</feature>
<dbReference type="Pfam" id="PF13687">
    <property type="entry name" value="DUF4153"/>
    <property type="match status" value="1"/>
</dbReference>
<feature type="transmembrane region" description="Helical" evidence="1">
    <location>
        <begin position="223"/>
        <end position="247"/>
    </location>
</feature>
<gene>
    <name evidence="2" type="ORF">S7S_16955</name>
</gene>
<feature type="transmembrane region" description="Helical" evidence="1">
    <location>
        <begin position="253"/>
        <end position="278"/>
    </location>
</feature>
<feature type="transmembrane region" description="Helical" evidence="1">
    <location>
        <begin position="12"/>
        <end position="31"/>
    </location>
</feature>
<evidence type="ECO:0000256" key="1">
    <source>
        <dbReference type="SAM" id="Phobius"/>
    </source>
</evidence>
<organism evidence="2 3">
    <name type="scientific">Isoalcanivorax pacificus W11-5</name>
    <dbReference type="NCBI Taxonomy" id="391936"/>
    <lineage>
        <taxon>Bacteria</taxon>
        <taxon>Pseudomonadati</taxon>
        <taxon>Pseudomonadota</taxon>
        <taxon>Gammaproteobacteria</taxon>
        <taxon>Oceanospirillales</taxon>
        <taxon>Alcanivoracaceae</taxon>
        <taxon>Isoalcanivorax</taxon>
    </lineage>
</organism>
<dbReference type="KEGG" id="apac:S7S_16955"/>
<feature type="transmembrane region" description="Helical" evidence="1">
    <location>
        <begin position="327"/>
        <end position="348"/>
    </location>
</feature>
<reference evidence="2 3" key="1">
    <citation type="journal article" date="2012" name="J. Bacteriol.">
        <title>Genome sequence of an alkane-degrading bacterium, Alcanivorax pacificus type strain W11-5, isolated from deep sea sediment.</title>
        <authorList>
            <person name="Lai Q."/>
            <person name="Shao Z."/>
        </authorList>
    </citation>
    <scope>NUCLEOTIDE SEQUENCE [LARGE SCALE GENOMIC DNA]</scope>
    <source>
        <strain evidence="2 3">W11-5</strain>
    </source>
</reference>
<evidence type="ECO:0000313" key="3">
    <source>
        <dbReference type="Proteomes" id="UP000006764"/>
    </source>
</evidence>
<dbReference type="InterPro" id="IPR025291">
    <property type="entry name" value="DUF4153"/>
</dbReference>
<dbReference type="STRING" id="391936.S7S_16955"/>
<dbReference type="RefSeq" id="WP_008733003.1">
    <property type="nucleotide sequence ID" value="NZ_CP004387.1"/>
</dbReference>
<proteinExistence type="predicted"/>
<name>A0A0B4XTG6_9GAMM</name>
<dbReference type="AlphaFoldDB" id="A0A0B4XTG6"/>
<protein>
    <recommendedName>
        <fullName evidence="4">DUF4153 domain-containing protein</fullName>
    </recommendedName>
</protein>
<keyword evidence="1" id="KW-0812">Transmembrane</keyword>
<dbReference type="EMBL" id="CP004387">
    <property type="protein sequence ID" value="AJD49803.1"/>
    <property type="molecule type" value="Genomic_DNA"/>
</dbReference>
<sequence>MSQEIEHTPAASRLLMLIGTVQGALLCWLWQAAEYTVWPATSPMWLGALLWLAFAVPGAWYLSAQSGMGRRQWGGLMLGVVIVYGLLGVYAGWVSDPLETVASSHGWGLVANGPGQVLGALVALFVVVPLVAGWRQGRWDYHHLFELAWRNGMLLASVLAVTLLFWAVLTAGAMLMDSIGLDFLKRLIREPVFIFPVTGIVVGSVFAQGLARVGLLGGLRRYWLGLNSWLLPLLLLFGVFWVLALPLTGLDTLFATGSAAFFLLWFAVLAVNFINCAWQDGAQSPPYPRWLALAISVAWLSLPVVVIVAGVALSMRIHQYGWTEDRIWALFVWLLITVYALGYSLSWFRRGGWMRSIGPTNITVAVVGLITLALLLSPVMDPRRLAVADQVARLLDGRVSTESFDFYYLRHRSDRWGLMALTALSAQQGDARLTDIATRARQTLAASPGASSDVLSAEEVRRQITVLHGPGGTAVLPDDLVAHLQEKGDSWEAVYCLSPQRQCAIWLTDLNNDGADEAVVLVRYAANAIPESWLLARGDTGWRRVGSFGRHMGYDLWRQHIEAGDLAPAAPVWPDLLMGEQRLPLVNQDTP</sequence>
<keyword evidence="3" id="KW-1185">Reference proteome</keyword>